<comment type="subcellular location">
    <subcellularLocation>
        <location evidence="1">Virion</location>
    </subcellularLocation>
</comment>
<dbReference type="Gene3D" id="3.30.2320.10">
    <property type="entry name" value="hypothetical protein PF0899 domain"/>
    <property type="match status" value="1"/>
</dbReference>
<proteinExistence type="predicted"/>
<organism evidence="5">
    <name type="scientific">uncultured Caudovirales phage</name>
    <dbReference type="NCBI Taxonomy" id="2100421"/>
    <lineage>
        <taxon>Viruses</taxon>
        <taxon>Duplodnaviria</taxon>
        <taxon>Heunggongvirae</taxon>
        <taxon>Uroviricota</taxon>
        <taxon>Caudoviricetes</taxon>
        <taxon>Peduoviridae</taxon>
        <taxon>Maltschvirus</taxon>
        <taxon>Maltschvirus maltsch</taxon>
    </lineage>
</organism>
<keyword evidence="3" id="KW-0175">Coiled coil</keyword>
<dbReference type="InterPro" id="IPR054612">
    <property type="entry name" value="Phage_capsid-like_C"/>
</dbReference>
<reference evidence="5" key="1">
    <citation type="submission" date="2020-04" db="EMBL/GenBank/DDBJ databases">
        <authorList>
            <person name="Chiriac C."/>
            <person name="Salcher M."/>
            <person name="Ghai R."/>
            <person name="Kavagutti S V."/>
        </authorList>
    </citation>
    <scope>NUCLEOTIDE SEQUENCE</scope>
</reference>
<evidence type="ECO:0000313" key="5">
    <source>
        <dbReference type="EMBL" id="CAB4142557.1"/>
    </source>
</evidence>
<keyword evidence="2" id="KW-0946">Virion</keyword>
<evidence type="ECO:0000256" key="1">
    <source>
        <dbReference type="ARBA" id="ARBA00004328"/>
    </source>
</evidence>
<dbReference type="Gene3D" id="3.30.2400.10">
    <property type="entry name" value="Major capsid protein gp5"/>
    <property type="match status" value="1"/>
</dbReference>
<dbReference type="Pfam" id="PF05065">
    <property type="entry name" value="Phage_capsid"/>
    <property type="match status" value="1"/>
</dbReference>
<evidence type="ECO:0000256" key="3">
    <source>
        <dbReference type="SAM" id="Coils"/>
    </source>
</evidence>
<feature type="coiled-coil region" evidence="3">
    <location>
        <begin position="110"/>
        <end position="144"/>
    </location>
</feature>
<dbReference type="InterPro" id="IPR024455">
    <property type="entry name" value="Phage_capsid"/>
</dbReference>
<dbReference type="SUPFAM" id="SSF56563">
    <property type="entry name" value="Major capsid protein gp5"/>
    <property type="match status" value="1"/>
</dbReference>
<dbReference type="GO" id="GO:0044423">
    <property type="term" value="C:virion component"/>
    <property type="evidence" value="ECO:0007669"/>
    <property type="project" value="UniProtKB-KW"/>
</dbReference>
<name>A0A6J5M9Z1_9CAUD</name>
<protein>
    <submittedName>
        <fullName evidence="5">COG4653 Predicted phage phi-C31 gp36 major capsid-like protein</fullName>
    </submittedName>
</protein>
<feature type="domain" description="Phage capsid-like C-terminal" evidence="4">
    <location>
        <begin position="224"/>
        <end position="517"/>
    </location>
</feature>
<evidence type="ECO:0000259" key="4">
    <source>
        <dbReference type="Pfam" id="PF05065"/>
    </source>
</evidence>
<sequence>MRLNCFVLAGALVALALTVTMTPDAALAAGALATSVANTGSAGHALASMLGLGVVGSVAAHRYEEKDAGAPGDLPSVIEQLGKAFEDFKSKNDQEMREIKAGIKAAPADMSKVEAALDRLTAAKDALEAKMLAESKRADEMEKRLQRPGLGHNGGPALEDGEVKSFNAMLRSSAAEAGQPSPVVVSEADYLAYKSAFAASLRKNDKVLTADEVKALSVGTDPDGGYLVPADMSGRIVTRIFETSPIRPIVSVQTISTDALEGVRDTDEAASGGWVGETEPRPVTNTPIVGKWRIPVNEMFAQPEATQQVLDDAAVNVEAWLARKVADRLTRLENAAFVTGDGASKPRGFTAYTTAATGDGSRAWGTLEHINTGTNGNFTGTTSATANPADVLFDLIGAFKDAYLQGARFVTRREVITLIRKFKLTDGMYVWQPGLVQGQPQTILGYPVTIAQDMPALGTGSLSLAFGNFAEAYQIVDRVGFRTLRDPYTNKPFVRFYTTRRVGGGVIQFEALKFLRFSA</sequence>
<accession>A0A6J5M9Z1</accession>
<dbReference type="NCBIfam" id="TIGR01554">
    <property type="entry name" value="major_cap_HK97"/>
    <property type="match status" value="1"/>
</dbReference>
<evidence type="ECO:0000256" key="2">
    <source>
        <dbReference type="ARBA" id="ARBA00022844"/>
    </source>
</evidence>
<dbReference type="EMBL" id="LR796413">
    <property type="protein sequence ID" value="CAB4142557.1"/>
    <property type="molecule type" value="Genomic_DNA"/>
</dbReference>
<gene>
    <name evidence="5" type="ORF">UFOVP452_20</name>
</gene>